<dbReference type="Pfam" id="PF13784">
    <property type="entry name" value="Fic_N"/>
    <property type="match status" value="1"/>
</dbReference>
<dbReference type="PIRSF" id="PIRSF038925">
    <property type="entry name" value="AMP-prot_trans"/>
    <property type="match status" value="1"/>
</dbReference>
<accession>A0A848KX47</accession>
<dbReference type="InterPro" id="IPR003812">
    <property type="entry name" value="Fido"/>
</dbReference>
<dbReference type="SUPFAM" id="SSF140931">
    <property type="entry name" value="Fic-like"/>
    <property type="match status" value="1"/>
</dbReference>
<name>A0A848KX47_9ACTN</name>
<dbReference type="InterPro" id="IPR048770">
    <property type="entry name" value="SoFic-like_C"/>
</dbReference>
<keyword evidence="6" id="KW-1185">Reference proteome</keyword>
<dbReference type="PANTHER" id="PTHR13504">
    <property type="entry name" value="FIDO DOMAIN-CONTAINING PROTEIN DDB_G0283145"/>
    <property type="match status" value="1"/>
</dbReference>
<dbReference type="InterPro" id="IPR026287">
    <property type="entry name" value="SoFic-like"/>
</dbReference>
<protein>
    <submittedName>
        <fullName evidence="5">Fic family protein</fullName>
    </submittedName>
</protein>
<feature type="domain" description="Fido" evidence="4">
    <location>
        <begin position="116"/>
        <end position="260"/>
    </location>
</feature>
<evidence type="ECO:0000256" key="2">
    <source>
        <dbReference type="PIRSR" id="PIRSR640198-1"/>
    </source>
</evidence>
<feature type="binding site" evidence="1">
    <location>
        <position position="238"/>
    </location>
    <ligand>
        <name>ATP</name>
        <dbReference type="ChEBI" id="CHEBI:30616"/>
    </ligand>
</feature>
<proteinExistence type="predicted"/>
<evidence type="ECO:0000256" key="3">
    <source>
        <dbReference type="PIRSR" id="PIRSR640198-2"/>
    </source>
</evidence>
<dbReference type="Pfam" id="PF21248">
    <property type="entry name" value="SoFic-like_C"/>
    <property type="match status" value="1"/>
</dbReference>
<dbReference type="PROSITE" id="PS51459">
    <property type="entry name" value="FIDO"/>
    <property type="match status" value="1"/>
</dbReference>
<dbReference type="InterPro" id="IPR025758">
    <property type="entry name" value="Fic/DOC_N"/>
</dbReference>
<dbReference type="InterPro" id="IPR036597">
    <property type="entry name" value="Fido-like_dom_sf"/>
</dbReference>
<feature type="binding site" evidence="1">
    <location>
        <position position="196"/>
    </location>
    <ligand>
        <name>ATP</name>
        <dbReference type="ChEBI" id="CHEBI:30616"/>
    </ligand>
</feature>
<feature type="binding site" evidence="1">
    <location>
        <position position="71"/>
    </location>
    <ligand>
        <name>ATP</name>
        <dbReference type="ChEBI" id="CHEBI:30616"/>
    </ligand>
</feature>
<dbReference type="RefSeq" id="WP_170195161.1">
    <property type="nucleotide sequence ID" value="NZ_JABBNB010000015.1"/>
</dbReference>
<evidence type="ECO:0000313" key="5">
    <source>
        <dbReference type="EMBL" id="NMO02657.1"/>
    </source>
</evidence>
<evidence type="ECO:0000313" key="6">
    <source>
        <dbReference type="Proteomes" id="UP000550729"/>
    </source>
</evidence>
<organism evidence="5 6">
    <name type="scientific">Gordonia asplenii</name>
    <dbReference type="NCBI Taxonomy" id="2725283"/>
    <lineage>
        <taxon>Bacteria</taxon>
        <taxon>Bacillati</taxon>
        <taxon>Actinomycetota</taxon>
        <taxon>Actinomycetes</taxon>
        <taxon>Mycobacteriales</taxon>
        <taxon>Gordoniaceae</taxon>
        <taxon>Gordonia</taxon>
    </lineage>
</organism>
<dbReference type="EMBL" id="JABBNB010000015">
    <property type="protein sequence ID" value="NMO02657.1"/>
    <property type="molecule type" value="Genomic_DNA"/>
</dbReference>
<feature type="binding site" evidence="3">
    <location>
        <begin position="200"/>
        <end position="207"/>
    </location>
    <ligand>
        <name>ATP</name>
        <dbReference type="ChEBI" id="CHEBI:30616"/>
    </ligand>
</feature>
<dbReference type="GO" id="GO:0005524">
    <property type="term" value="F:ATP binding"/>
    <property type="evidence" value="ECO:0007669"/>
    <property type="project" value="UniProtKB-KW"/>
</dbReference>
<dbReference type="AlphaFoldDB" id="A0A848KX47"/>
<sequence length="365" mass="40718">MPRRWDPNTPFNALPPPPPADLLETRRVLKAAIGANAAVAKLNQAAKSIPNSTVLINTIPMLEAQASSEIENIVTTTDDLFRFLDDESSADSAVRETLRYRTALRVGSEHARERGLTAATATVVCSAVKGRDMRVRDLPGTRLANPVTMAVTYSPPEGRDTILDKLRSWEEFLHRADELDVLVRMAVAHYQFEAIHPFSDGNGRTGRILNILLLQEAELLHAPILYLSKYIISTKDEYYRRLLAVTSHGEWEEWILYMLRGVEATARSAARKVEAISDLQRDFALQARAVTRGGADSELQSVLFEQPYCRIGIVSQRCGVSRPTATSRLTALAKAGLLQDVKAGRDRLFINRQFLDLLVRRELAD</sequence>
<dbReference type="Pfam" id="PF02661">
    <property type="entry name" value="Fic"/>
    <property type="match status" value="1"/>
</dbReference>
<feature type="active site" evidence="2">
    <location>
        <position position="196"/>
    </location>
</feature>
<dbReference type="InterPro" id="IPR040198">
    <property type="entry name" value="Fido_containing"/>
</dbReference>
<keyword evidence="1" id="KW-0067">ATP-binding</keyword>
<feature type="binding site" evidence="1">
    <location>
        <begin position="201"/>
        <end position="207"/>
    </location>
    <ligand>
        <name>ATP</name>
        <dbReference type="ChEBI" id="CHEBI:30616"/>
    </ligand>
</feature>
<feature type="binding site" evidence="3">
    <location>
        <begin position="238"/>
        <end position="239"/>
    </location>
    <ligand>
        <name>ATP</name>
        <dbReference type="ChEBI" id="CHEBI:30616"/>
    </ligand>
</feature>
<evidence type="ECO:0000256" key="1">
    <source>
        <dbReference type="PIRSR" id="PIRSR038925-1"/>
    </source>
</evidence>
<dbReference type="PANTHER" id="PTHR13504:SF35">
    <property type="entry name" value="PROTEIN ADENYLYLTRANSFERASE SOFIC"/>
    <property type="match status" value="1"/>
</dbReference>
<reference evidence="5 6" key="1">
    <citation type="submission" date="2020-04" db="EMBL/GenBank/DDBJ databases">
        <title>Gordonia sp. nov. TBRC 11910.</title>
        <authorList>
            <person name="Suriyachadkun C."/>
        </authorList>
    </citation>
    <scope>NUCLEOTIDE SEQUENCE [LARGE SCALE GENOMIC DNA]</scope>
    <source>
        <strain evidence="5 6">TBRC 11910</strain>
    </source>
</reference>
<dbReference type="Proteomes" id="UP000550729">
    <property type="component" value="Unassembled WGS sequence"/>
</dbReference>
<evidence type="ECO:0000259" key="4">
    <source>
        <dbReference type="PROSITE" id="PS51459"/>
    </source>
</evidence>
<keyword evidence="1" id="KW-0547">Nucleotide-binding</keyword>
<comment type="caution">
    <text evidence="5">The sequence shown here is derived from an EMBL/GenBank/DDBJ whole genome shotgun (WGS) entry which is preliminary data.</text>
</comment>
<dbReference type="Gene3D" id="1.10.3290.10">
    <property type="entry name" value="Fido-like domain"/>
    <property type="match status" value="1"/>
</dbReference>
<gene>
    <name evidence="5" type="ORF">HH308_15705</name>
</gene>